<dbReference type="InterPro" id="IPR003615">
    <property type="entry name" value="HNH_nuc"/>
</dbReference>
<feature type="region of interest" description="Disordered" evidence="1">
    <location>
        <begin position="106"/>
        <end position="127"/>
    </location>
</feature>
<feature type="compositionally biased region" description="Polar residues" evidence="1">
    <location>
        <begin position="114"/>
        <end position="127"/>
    </location>
</feature>
<dbReference type="HOGENOM" id="CLU_071089_1_0_1"/>
<sequence>MSRTTYPLALERWRASQPIFVTDEASQRLCAVPVDFLLRSSAPPCEFLSRIVEMCVAEEGSLFDRHGNSLLQSSQLSEGPLLWKRQDGSNQACTFKRGPRFKYARRAPVEGEDSSTMSNSKRSSQNQNAFRESLLVRDGSCLLTDRRYTTCTAAHILPQSRPEYYEEVMGYDPGYLFLPQYGFLVSDELHHAFDRGEWAFWPEGENLVVHFLYPQNESLRPLHGKVIPPERFRGEAAEHPRRDLLLFHYQQCVHKYFRGFSADLSGD</sequence>
<evidence type="ECO:0000256" key="1">
    <source>
        <dbReference type="SAM" id="MobiDB-lite"/>
    </source>
</evidence>
<name>A0A066WK14_TILAU</name>
<dbReference type="AlphaFoldDB" id="A0A066WK14"/>
<dbReference type="STRING" id="1037660.A0A066WK14"/>
<gene>
    <name evidence="3" type="ORF">K437DRAFT_151000</name>
</gene>
<keyword evidence="4" id="KW-1185">Reference proteome</keyword>
<accession>A0A066WK14</accession>
<dbReference type="OMA" id="HESWERY"/>
<proteinExistence type="predicted"/>
<dbReference type="RefSeq" id="XP_013245737.1">
    <property type="nucleotide sequence ID" value="XM_013390283.1"/>
</dbReference>
<evidence type="ECO:0000313" key="4">
    <source>
        <dbReference type="Proteomes" id="UP000027361"/>
    </source>
</evidence>
<protein>
    <recommendedName>
        <fullName evidence="2">HNH nuclease domain-containing protein</fullName>
    </recommendedName>
</protein>
<dbReference type="GeneID" id="25261636"/>
<organism evidence="3 4">
    <name type="scientific">Tilletiaria anomala (strain ATCC 24038 / CBS 436.72 / UBC 951)</name>
    <dbReference type="NCBI Taxonomy" id="1037660"/>
    <lineage>
        <taxon>Eukaryota</taxon>
        <taxon>Fungi</taxon>
        <taxon>Dikarya</taxon>
        <taxon>Basidiomycota</taxon>
        <taxon>Ustilaginomycotina</taxon>
        <taxon>Exobasidiomycetes</taxon>
        <taxon>Georgefischeriales</taxon>
        <taxon>Tilletiariaceae</taxon>
        <taxon>Tilletiaria</taxon>
    </lineage>
</organism>
<evidence type="ECO:0000313" key="3">
    <source>
        <dbReference type="EMBL" id="KDN52898.1"/>
    </source>
</evidence>
<dbReference type="InParanoid" id="A0A066WK14"/>
<dbReference type="Proteomes" id="UP000027361">
    <property type="component" value="Unassembled WGS sequence"/>
</dbReference>
<evidence type="ECO:0000259" key="2">
    <source>
        <dbReference type="Pfam" id="PF13391"/>
    </source>
</evidence>
<comment type="caution">
    <text evidence="3">The sequence shown here is derived from an EMBL/GenBank/DDBJ whole genome shotgun (WGS) entry which is preliminary data.</text>
</comment>
<dbReference type="Pfam" id="PF13391">
    <property type="entry name" value="HNH_2"/>
    <property type="match status" value="1"/>
</dbReference>
<reference evidence="3 4" key="1">
    <citation type="submission" date="2014-05" db="EMBL/GenBank/DDBJ databases">
        <title>Draft genome sequence of a rare smut relative, Tilletiaria anomala UBC 951.</title>
        <authorList>
            <consortium name="DOE Joint Genome Institute"/>
            <person name="Toome M."/>
            <person name="Kuo A."/>
            <person name="Henrissat B."/>
            <person name="Lipzen A."/>
            <person name="Tritt A."/>
            <person name="Yoshinaga Y."/>
            <person name="Zane M."/>
            <person name="Barry K."/>
            <person name="Grigoriev I.V."/>
            <person name="Spatafora J.W."/>
            <person name="Aimea M.C."/>
        </authorList>
    </citation>
    <scope>NUCLEOTIDE SEQUENCE [LARGE SCALE GENOMIC DNA]</scope>
    <source>
        <strain evidence="3 4">UBC 951</strain>
    </source>
</reference>
<feature type="domain" description="HNH nuclease" evidence="2">
    <location>
        <begin position="141"/>
        <end position="200"/>
    </location>
</feature>
<dbReference type="OrthoDB" id="2569251at2759"/>
<dbReference type="EMBL" id="JMSN01000006">
    <property type="protein sequence ID" value="KDN52898.1"/>
    <property type="molecule type" value="Genomic_DNA"/>
</dbReference>